<protein>
    <recommendedName>
        <fullName evidence="2">Transposase IS66 central domain-containing protein</fullName>
    </recommendedName>
</protein>
<feature type="region of interest" description="Disordered" evidence="1">
    <location>
        <begin position="121"/>
        <end position="163"/>
    </location>
</feature>
<organism evidence="3 4">
    <name type="scientific">Rhodovibrio sodomensis</name>
    <dbReference type="NCBI Taxonomy" id="1088"/>
    <lineage>
        <taxon>Bacteria</taxon>
        <taxon>Pseudomonadati</taxon>
        <taxon>Pseudomonadota</taxon>
        <taxon>Alphaproteobacteria</taxon>
        <taxon>Rhodospirillales</taxon>
        <taxon>Rhodovibrionaceae</taxon>
        <taxon>Rhodovibrio</taxon>
    </lineage>
</organism>
<evidence type="ECO:0000256" key="1">
    <source>
        <dbReference type="SAM" id="MobiDB-lite"/>
    </source>
</evidence>
<accession>A0ABS1DKK6</accession>
<reference evidence="3 4" key="1">
    <citation type="journal article" date="2020" name="Microorganisms">
        <title>Osmotic Adaptation and Compatible Solute Biosynthesis of Phototrophic Bacteria as Revealed from Genome Analyses.</title>
        <authorList>
            <person name="Imhoff J.F."/>
            <person name="Rahn T."/>
            <person name="Kunzel S."/>
            <person name="Keller A."/>
            <person name="Neulinger S.C."/>
        </authorList>
    </citation>
    <scope>NUCLEOTIDE SEQUENCE [LARGE SCALE GENOMIC DNA]</scope>
    <source>
        <strain evidence="3 4">DSM 9895</strain>
    </source>
</reference>
<name>A0ABS1DKK6_9PROT</name>
<feature type="compositionally biased region" description="Basic residues" evidence="1">
    <location>
        <begin position="153"/>
        <end position="163"/>
    </location>
</feature>
<dbReference type="EMBL" id="NRRL01000099">
    <property type="protein sequence ID" value="MBK1670521.1"/>
    <property type="molecule type" value="Genomic_DNA"/>
</dbReference>
<dbReference type="Proteomes" id="UP001296873">
    <property type="component" value="Unassembled WGS sequence"/>
</dbReference>
<sequence length="163" mass="17295">MGVLGLIFGCIRYGGVILLGHGEGRTGGIVQAAQDVLRAGVATLDRLLQRLLAHQDALLMVLERPEVPLHTNASENDIRSHVIRRKISGSTRSDRGRDCRDGFPGVFRTCDKLGGSAAGWRVEASPTGIEAPATPPPAGYSPAPGRAGSSPGGRHRRRPCRES</sequence>
<gene>
    <name evidence="3" type="ORF">CKO28_21080</name>
</gene>
<feature type="compositionally biased region" description="Low complexity" evidence="1">
    <location>
        <begin position="140"/>
        <end position="149"/>
    </location>
</feature>
<comment type="caution">
    <text evidence="3">The sequence shown here is derived from an EMBL/GenBank/DDBJ whole genome shotgun (WGS) entry which is preliminary data.</text>
</comment>
<dbReference type="Pfam" id="PF03050">
    <property type="entry name" value="DDE_Tnp_IS66"/>
    <property type="match status" value="1"/>
</dbReference>
<keyword evidence="4" id="KW-1185">Reference proteome</keyword>
<evidence type="ECO:0000259" key="2">
    <source>
        <dbReference type="Pfam" id="PF03050"/>
    </source>
</evidence>
<feature type="domain" description="Transposase IS66 central" evidence="2">
    <location>
        <begin position="42"/>
        <end position="96"/>
    </location>
</feature>
<proteinExistence type="predicted"/>
<evidence type="ECO:0000313" key="4">
    <source>
        <dbReference type="Proteomes" id="UP001296873"/>
    </source>
</evidence>
<dbReference type="InterPro" id="IPR004291">
    <property type="entry name" value="Transposase_IS66_central"/>
</dbReference>
<evidence type="ECO:0000313" key="3">
    <source>
        <dbReference type="EMBL" id="MBK1670521.1"/>
    </source>
</evidence>